<organism evidence="1 2">
    <name type="scientific">Deinococcus daejeonensis</name>
    <dbReference type="NCBI Taxonomy" id="1007098"/>
    <lineage>
        <taxon>Bacteria</taxon>
        <taxon>Thermotogati</taxon>
        <taxon>Deinococcota</taxon>
        <taxon>Deinococci</taxon>
        <taxon>Deinococcales</taxon>
        <taxon>Deinococcaceae</taxon>
        <taxon>Deinococcus</taxon>
    </lineage>
</organism>
<dbReference type="Gene3D" id="3.40.50.1820">
    <property type="entry name" value="alpha/beta hydrolase"/>
    <property type="match status" value="1"/>
</dbReference>
<sequence length="611" mass="65116">MKAVADIKALTGQPAEIAARLDAWVDAHTRLAQLRRASGNLKAAGTELSPFLSVALNAGGPMLLGEAPVADISTGTTRRLATEQGKTVTRPTLDATANDFVVLRAMLGAVPTAERAAVAAAFARRNGGKTLSATLGELVRAESVRAPLMALLAPPVSDATLTYDAFVEQLAVGLVYSNQPAGQMNTDTHDERRGGNPAAILAHFGFKAGPLILGRWGFQMRVFTPVPGKAKWPQPIVAFRGTEGVQVDINGDKAAKAAAKTGASDQEQGEKRAAAVEGNIDTLLGDFSPAQVGWLQVMPNLQLIDANLARLKGKAVSTGHSLGGGIAQLVVAARPAHFSSVVTFQAPAIDQAEVAKVRRYNAGAGKAAPITARHYRVDGDIVPTAGQQVLDGQISYFDRAVRPAGSTVPFTASAAESLVAGHVTPMLTTYARGRRDLSDDLKVLATNGLNDEATLKTKGKQDVRMTFSGSYSTKHDPRLNLEATRQQAAAKIPMVPGNDWYEATVYQNIAYNTLLSHVETIAADWTVTSFKDFQQRCTALFAAGRPLPLDQDDVTMANILKMDRDKGLVSFLPSPPTDFSRYEQTGVPIADAVIRQVRTQLEVIWLAWRGQ</sequence>
<dbReference type="InterPro" id="IPR029058">
    <property type="entry name" value="AB_hydrolase_fold"/>
</dbReference>
<evidence type="ECO:0000313" key="1">
    <source>
        <dbReference type="EMBL" id="GGN34704.1"/>
    </source>
</evidence>
<proteinExistence type="predicted"/>
<keyword evidence="2" id="KW-1185">Reference proteome</keyword>
<dbReference type="Pfam" id="PF26363">
    <property type="entry name" value="Phospholipase-like"/>
    <property type="match status" value="1"/>
</dbReference>
<protein>
    <recommendedName>
        <fullName evidence="3">Fungal lipase-like domain-containing protein</fullName>
    </recommendedName>
</protein>
<name>A0ABQ2J1L4_9DEIO</name>
<comment type="caution">
    <text evidence="1">The sequence shown here is derived from an EMBL/GenBank/DDBJ whole genome shotgun (WGS) entry which is preliminary data.</text>
</comment>
<dbReference type="EMBL" id="BMOR01000004">
    <property type="protein sequence ID" value="GGN34704.1"/>
    <property type="molecule type" value="Genomic_DNA"/>
</dbReference>
<dbReference type="SUPFAM" id="SSF53474">
    <property type="entry name" value="alpha/beta-Hydrolases"/>
    <property type="match status" value="1"/>
</dbReference>
<evidence type="ECO:0000313" key="2">
    <source>
        <dbReference type="Proteomes" id="UP000645517"/>
    </source>
</evidence>
<gene>
    <name evidence="1" type="ORF">GCM10010842_13680</name>
</gene>
<accession>A0ABQ2J1L4</accession>
<evidence type="ECO:0008006" key="3">
    <source>
        <dbReference type="Google" id="ProtNLM"/>
    </source>
</evidence>
<reference evidence="2" key="1">
    <citation type="journal article" date="2019" name="Int. J. Syst. Evol. Microbiol.">
        <title>The Global Catalogue of Microorganisms (GCM) 10K type strain sequencing project: providing services to taxonomists for standard genome sequencing and annotation.</title>
        <authorList>
            <consortium name="The Broad Institute Genomics Platform"/>
            <consortium name="The Broad Institute Genome Sequencing Center for Infectious Disease"/>
            <person name="Wu L."/>
            <person name="Ma J."/>
        </authorList>
    </citation>
    <scope>NUCLEOTIDE SEQUENCE [LARGE SCALE GENOMIC DNA]</scope>
    <source>
        <strain evidence="2">JCM 16918</strain>
    </source>
</reference>
<dbReference type="Proteomes" id="UP000645517">
    <property type="component" value="Unassembled WGS sequence"/>
</dbReference>
<dbReference type="RefSeq" id="WP_189055337.1">
    <property type="nucleotide sequence ID" value="NZ_BMOR01000004.1"/>
</dbReference>